<protein>
    <recommendedName>
        <fullName evidence="9">Protein DETOXIFICATION</fullName>
    </recommendedName>
</protein>
<comment type="similarity">
    <text evidence="2">Belongs to the multi antimicrobial extrusion (MATE) (TC 2.A.66.1) family.</text>
</comment>
<dbReference type="PANTHER" id="PTHR11206">
    <property type="entry name" value="MULTIDRUG RESISTANCE PROTEIN"/>
    <property type="match status" value="1"/>
</dbReference>
<dbReference type="Gramene" id="ONK81433">
    <property type="protein sequence ID" value="ONK81433"/>
    <property type="gene ID" value="A4U43_C01F29040"/>
</dbReference>
<feature type="transmembrane region" description="Helical" evidence="6">
    <location>
        <begin position="65"/>
        <end position="82"/>
    </location>
</feature>
<dbReference type="InterPro" id="IPR045069">
    <property type="entry name" value="MATE_euk"/>
</dbReference>
<dbReference type="InterPro" id="IPR002528">
    <property type="entry name" value="MATE_fam"/>
</dbReference>
<dbReference type="GO" id="GO:0016020">
    <property type="term" value="C:membrane"/>
    <property type="evidence" value="ECO:0007669"/>
    <property type="project" value="UniProtKB-SubCell"/>
</dbReference>
<evidence type="ECO:0000256" key="5">
    <source>
        <dbReference type="ARBA" id="ARBA00023136"/>
    </source>
</evidence>
<dbReference type="NCBIfam" id="TIGR00797">
    <property type="entry name" value="matE"/>
    <property type="match status" value="1"/>
</dbReference>
<dbReference type="OMA" id="TDECIKM"/>
<dbReference type="CDD" id="cd13132">
    <property type="entry name" value="MATE_eukaryotic"/>
    <property type="match status" value="1"/>
</dbReference>
<dbReference type="EMBL" id="CM007381">
    <property type="protein sequence ID" value="ONK81433.1"/>
    <property type="molecule type" value="Genomic_DNA"/>
</dbReference>
<dbReference type="GO" id="GO:1990961">
    <property type="term" value="P:xenobiotic detoxification by transmembrane export across the plasma membrane"/>
    <property type="evidence" value="ECO:0007669"/>
    <property type="project" value="InterPro"/>
</dbReference>
<dbReference type="AlphaFoldDB" id="A0A5P1FUU0"/>
<proteinExistence type="inferred from homology"/>
<dbReference type="GO" id="GO:0042910">
    <property type="term" value="F:xenobiotic transmembrane transporter activity"/>
    <property type="evidence" value="ECO:0007669"/>
    <property type="project" value="InterPro"/>
</dbReference>
<gene>
    <name evidence="7" type="ORF">A4U43_C01F29040</name>
</gene>
<evidence type="ECO:0008006" key="9">
    <source>
        <dbReference type="Google" id="ProtNLM"/>
    </source>
</evidence>
<evidence type="ECO:0000313" key="8">
    <source>
        <dbReference type="Proteomes" id="UP000243459"/>
    </source>
</evidence>
<feature type="transmembrane region" description="Helical" evidence="6">
    <location>
        <begin position="351"/>
        <end position="374"/>
    </location>
</feature>
<feature type="transmembrane region" description="Helical" evidence="6">
    <location>
        <begin position="32"/>
        <end position="53"/>
    </location>
</feature>
<keyword evidence="5 6" id="KW-0472">Membrane</keyword>
<evidence type="ECO:0000256" key="1">
    <source>
        <dbReference type="ARBA" id="ARBA00004141"/>
    </source>
</evidence>
<comment type="subcellular location">
    <subcellularLocation>
        <location evidence="1">Membrane</location>
        <topology evidence="1">Multi-pass membrane protein</topology>
    </subcellularLocation>
</comment>
<feature type="transmembrane region" description="Helical" evidence="6">
    <location>
        <begin position="94"/>
        <end position="117"/>
    </location>
</feature>
<evidence type="ECO:0000256" key="6">
    <source>
        <dbReference type="SAM" id="Phobius"/>
    </source>
</evidence>
<evidence type="ECO:0000313" key="7">
    <source>
        <dbReference type="EMBL" id="ONK81433.1"/>
    </source>
</evidence>
<feature type="transmembrane region" description="Helical" evidence="6">
    <location>
        <begin position="324"/>
        <end position="345"/>
    </location>
</feature>
<feature type="transmembrane region" description="Helical" evidence="6">
    <location>
        <begin position="123"/>
        <end position="146"/>
    </location>
</feature>
<keyword evidence="3 6" id="KW-0812">Transmembrane</keyword>
<dbReference type="GO" id="GO:0015297">
    <property type="term" value="F:antiporter activity"/>
    <property type="evidence" value="ECO:0007669"/>
    <property type="project" value="InterPro"/>
</dbReference>
<evidence type="ECO:0000256" key="4">
    <source>
        <dbReference type="ARBA" id="ARBA00022989"/>
    </source>
</evidence>
<feature type="transmembrane region" description="Helical" evidence="6">
    <location>
        <begin position="178"/>
        <end position="198"/>
    </location>
</feature>
<sequence length="404" mass="44489">MGMGSAMDTLCGQAFGAKQYHMLGIHMQRATIVLTLVSIPIAFIWAFTGQILIAFHQDKQISTEAGLYARWMIPSLFAYGLLQCHIRFLQSQNIVLPLMICSGITTVLHILFCWALVLKSTLGVRGAAIALSMSYWVNVLLLALYIKFSPACKRTWTGFSREALKDIPKFLKLSIPSAAMICLEFWSFEMLVLLSGLLKNPKLETSVMSISISRNKETKSLQHLISLFSYSTRVSNELGAGNPQAARFAIHVTVSITIVEGLIMGSILILIRNIWGHAYSSEREVVTHVAEMMPFLALSHLVDGIQCVLSGTARGCGWQKFGAFINLGSYYIIGIPCSVILAFVAHLGTKGLWIGIICALFLQDVLYVIITVCTDWEAEVKKARDRVYDSGAPHDSTISLGTTA</sequence>
<reference evidence="8" key="1">
    <citation type="journal article" date="2017" name="Nat. Commun.">
        <title>The asparagus genome sheds light on the origin and evolution of a young Y chromosome.</title>
        <authorList>
            <person name="Harkess A."/>
            <person name="Zhou J."/>
            <person name="Xu C."/>
            <person name="Bowers J.E."/>
            <person name="Van der Hulst R."/>
            <person name="Ayyampalayam S."/>
            <person name="Mercati F."/>
            <person name="Riccardi P."/>
            <person name="McKain M.R."/>
            <person name="Kakrana A."/>
            <person name="Tang H."/>
            <person name="Ray J."/>
            <person name="Groenendijk J."/>
            <person name="Arikit S."/>
            <person name="Mathioni S.M."/>
            <person name="Nakano M."/>
            <person name="Shan H."/>
            <person name="Telgmann-Rauber A."/>
            <person name="Kanno A."/>
            <person name="Yue Z."/>
            <person name="Chen H."/>
            <person name="Li W."/>
            <person name="Chen Y."/>
            <person name="Xu X."/>
            <person name="Zhang Y."/>
            <person name="Luo S."/>
            <person name="Chen H."/>
            <person name="Gao J."/>
            <person name="Mao Z."/>
            <person name="Pires J.C."/>
            <person name="Luo M."/>
            <person name="Kudrna D."/>
            <person name="Wing R.A."/>
            <person name="Meyers B.C."/>
            <person name="Yi K."/>
            <person name="Kong H."/>
            <person name="Lavrijsen P."/>
            <person name="Sunseri F."/>
            <person name="Falavigna A."/>
            <person name="Ye Y."/>
            <person name="Leebens-Mack J.H."/>
            <person name="Chen G."/>
        </authorList>
    </citation>
    <scope>NUCLEOTIDE SEQUENCE [LARGE SCALE GENOMIC DNA]</scope>
    <source>
        <strain evidence="8">cv. DH0086</strain>
    </source>
</reference>
<feature type="transmembrane region" description="Helical" evidence="6">
    <location>
        <begin position="248"/>
        <end position="271"/>
    </location>
</feature>
<name>A0A5P1FUU0_ASPOF</name>
<dbReference type="Pfam" id="PF01554">
    <property type="entry name" value="MatE"/>
    <property type="match status" value="2"/>
</dbReference>
<keyword evidence="8" id="KW-1185">Reference proteome</keyword>
<evidence type="ECO:0000256" key="2">
    <source>
        <dbReference type="ARBA" id="ARBA00010199"/>
    </source>
</evidence>
<organism evidence="7 8">
    <name type="scientific">Asparagus officinalis</name>
    <name type="common">Garden asparagus</name>
    <dbReference type="NCBI Taxonomy" id="4686"/>
    <lineage>
        <taxon>Eukaryota</taxon>
        <taxon>Viridiplantae</taxon>
        <taxon>Streptophyta</taxon>
        <taxon>Embryophyta</taxon>
        <taxon>Tracheophyta</taxon>
        <taxon>Spermatophyta</taxon>
        <taxon>Magnoliopsida</taxon>
        <taxon>Liliopsida</taxon>
        <taxon>Asparagales</taxon>
        <taxon>Asparagaceae</taxon>
        <taxon>Asparagoideae</taxon>
        <taxon>Asparagus</taxon>
    </lineage>
</organism>
<keyword evidence="4 6" id="KW-1133">Transmembrane helix</keyword>
<dbReference type="Proteomes" id="UP000243459">
    <property type="component" value="Chromosome 1"/>
</dbReference>
<accession>A0A5P1FUU0</accession>
<evidence type="ECO:0000256" key="3">
    <source>
        <dbReference type="ARBA" id="ARBA00022692"/>
    </source>
</evidence>